<dbReference type="InterPro" id="IPR003615">
    <property type="entry name" value="HNH_nuc"/>
</dbReference>
<dbReference type="GO" id="GO:0005509">
    <property type="term" value="F:calcium ion binding"/>
    <property type="evidence" value="ECO:0007669"/>
    <property type="project" value="InterPro"/>
</dbReference>
<evidence type="ECO:0000256" key="4">
    <source>
        <dbReference type="ARBA" id="ARBA00023062"/>
    </source>
</evidence>
<dbReference type="Gene3D" id="1.10.30.50">
    <property type="match status" value="1"/>
</dbReference>
<sequence>MAGSLHIAAAPASGHTSFLPPQRFVRCSSAAASPRVLFAGSLRDASAPAVASWAYDNNNSSNAQGVGSWASLIVPLATASLRRTRARRPKEEESADNKKKKIKNNNNKGQFDNSNNNHSSRARSGDGVSVVYPTAAVREVRGPTAVRRQLHVVSLAADLLTGPRGVGTKVPLACRILLEAAAELCAKRLPGLLSCPVALEAQALTSTALRAAVTGGQGSREAFQALEEPLCAVHALPDFELRKAFFLRLCKVADKLQDLRGPPEAKPLGSTLQVLARVVRGLQEGDRAMPPSMKQEGRDVFYKNIRQIVLERDDFTCCFCGHVATNNTVDHWIPLCYSGTNDLVNLVCACSNCNSKKGRALPDEFMEAVGSKKVRCSCTKCQERRANLQGQAVPENEVAQAQSQPMKLPSPDEAQGSGSYLRKEIGHESEPTPKLPEEGLQIQSWCNPSMQRGSQLCEAVLRRQKTVRVLPSHWLSVAPRQRSIASSTKASASSSATPDAAPASVDEIVSEFNDAKAAFLSKTTLELFRAWAVFQVCSIPPVVRYCDILYAYSLRILGSRLSHFALRKTFFEHFCAGESAAGILPRMLVLRSHGIGGILDYAAEAKEEILPETTKVAKRDEEETIGAPQSARSYEYKGEEMCDANAKIFRIAVRGVKDTAPDGFAAIKLSGLGDPILLERMSSCLVETCRLFQRISADDCPSQDLETLAPFYTIDRSFMMDFDTFYHGWSKLFAVDSKEDMRAVFNAIDTDQCGEISYIEWSNRMRLSSINELVRSCRQQGRLYRSALDKKELELYMNMIKRVENILDLAQDLGVRVMIDAEWTDIQPAIDHIVLHLQRKYNKGDTPTVFNTYQTYLKGMDRRVERDLVRSRKEGWRFGAKLVRGAYMVSEREKARLRGLESPINETYEETEENFHRSIDSILAHGPSSDPKEEGPGAAAAELLLASHNRNSIERTLRVMEEQNVSKDRVGFGQLMGMADHLTFTLGRHGYKAYKYVPYGPVEEVVPYLIRRTQENSTLLGSDGVKEERGMIQSELLRRLSPF</sequence>
<dbReference type="InterPro" id="IPR011992">
    <property type="entry name" value="EF-hand-dom_pair"/>
</dbReference>
<protein>
    <recommendedName>
        <fullName evidence="2">proline dehydrogenase</fullName>
        <ecNumber evidence="2">1.5.5.2</ecNumber>
    </recommendedName>
</protein>
<dbReference type="InterPro" id="IPR015659">
    <property type="entry name" value="Proline_oxidase"/>
</dbReference>
<proteinExistence type="inferred from homology"/>
<dbReference type="InterPro" id="IPR029041">
    <property type="entry name" value="FAD-linked_oxidoreductase-like"/>
</dbReference>
<evidence type="ECO:0000256" key="1">
    <source>
        <dbReference type="ARBA" id="ARBA00005869"/>
    </source>
</evidence>
<comment type="caution">
    <text evidence="7">The sequence shown here is derived from an EMBL/GenBank/DDBJ whole genome shotgun (WGS) entry which is preliminary data.</text>
</comment>
<dbReference type="SUPFAM" id="SSF47473">
    <property type="entry name" value="EF-hand"/>
    <property type="match status" value="1"/>
</dbReference>
<dbReference type="InterPro" id="IPR002872">
    <property type="entry name" value="Proline_DH_dom"/>
</dbReference>
<dbReference type="Pfam" id="PF01619">
    <property type="entry name" value="Pro_dh"/>
    <property type="match status" value="1"/>
</dbReference>
<dbReference type="EC" id="1.5.5.2" evidence="2"/>
<dbReference type="GO" id="GO:0010133">
    <property type="term" value="P:L-proline catabolic process to L-glutamate"/>
    <property type="evidence" value="ECO:0007669"/>
    <property type="project" value="TreeGrafter"/>
</dbReference>
<evidence type="ECO:0000313" key="7">
    <source>
        <dbReference type="EMBL" id="CAE8659179.1"/>
    </source>
</evidence>
<dbReference type="PROSITE" id="PS50222">
    <property type="entry name" value="EF_HAND_2"/>
    <property type="match status" value="1"/>
</dbReference>
<name>A0A813IYA8_POLGL</name>
<comment type="similarity">
    <text evidence="1">Belongs to the proline oxidase family.</text>
</comment>
<feature type="domain" description="EF-hand" evidence="6">
    <location>
        <begin position="736"/>
        <end position="771"/>
    </location>
</feature>
<evidence type="ECO:0000259" key="6">
    <source>
        <dbReference type="PROSITE" id="PS50222"/>
    </source>
</evidence>
<dbReference type="SUPFAM" id="SSF51730">
    <property type="entry name" value="FAD-linked oxidoreductase"/>
    <property type="match status" value="1"/>
</dbReference>
<organism evidence="7 8">
    <name type="scientific">Polarella glacialis</name>
    <name type="common">Dinoflagellate</name>
    <dbReference type="NCBI Taxonomy" id="89957"/>
    <lineage>
        <taxon>Eukaryota</taxon>
        <taxon>Sar</taxon>
        <taxon>Alveolata</taxon>
        <taxon>Dinophyceae</taxon>
        <taxon>Suessiales</taxon>
        <taxon>Suessiaceae</taxon>
        <taxon>Polarella</taxon>
    </lineage>
</organism>
<evidence type="ECO:0000256" key="3">
    <source>
        <dbReference type="ARBA" id="ARBA00023002"/>
    </source>
</evidence>
<keyword evidence="4" id="KW-0642">Proline metabolism</keyword>
<dbReference type="GO" id="GO:0005739">
    <property type="term" value="C:mitochondrion"/>
    <property type="evidence" value="ECO:0007669"/>
    <property type="project" value="TreeGrafter"/>
</dbReference>
<dbReference type="CDD" id="cd00085">
    <property type="entry name" value="HNHc"/>
    <property type="match status" value="1"/>
</dbReference>
<dbReference type="AlphaFoldDB" id="A0A813IYA8"/>
<dbReference type="GO" id="GO:0071949">
    <property type="term" value="F:FAD binding"/>
    <property type="evidence" value="ECO:0007669"/>
    <property type="project" value="TreeGrafter"/>
</dbReference>
<dbReference type="InterPro" id="IPR002048">
    <property type="entry name" value="EF_hand_dom"/>
</dbReference>
<gene>
    <name evidence="7" type="ORF">PGLA2088_LOCUS13681</name>
</gene>
<dbReference type="PANTHER" id="PTHR13914">
    <property type="entry name" value="PROLINE OXIDASE"/>
    <property type="match status" value="1"/>
</dbReference>
<dbReference type="PANTHER" id="PTHR13914:SF0">
    <property type="entry name" value="PROLINE DEHYDROGENASE 1, MITOCHONDRIAL"/>
    <property type="match status" value="1"/>
</dbReference>
<evidence type="ECO:0000313" key="8">
    <source>
        <dbReference type="Proteomes" id="UP000626109"/>
    </source>
</evidence>
<dbReference type="EMBL" id="CAJNNW010016448">
    <property type="protein sequence ID" value="CAE8659179.1"/>
    <property type="molecule type" value="Genomic_DNA"/>
</dbReference>
<accession>A0A813IYA8</accession>
<dbReference type="SMART" id="SM00507">
    <property type="entry name" value="HNHc"/>
    <property type="match status" value="1"/>
</dbReference>
<feature type="compositionally biased region" description="Low complexity" evidence="5">
    <location>
        <begin position="104"/>
        <end position="119"/>
    </location>
</feature>
<dbReference type="Gene3D" id="3.20.20.220">
    <property type="match status" value="2"/>
</dbReference>
<feature type="region of interest" description="Disordered" evidence="5">
    <location>
        <begin position="81"/>
        <end position="127"/>
    </location>
</feature>
<dbReference type="Proteomes" id="UP000626109">
    <property type="component" value="Unassembled WGS sequence"/>
</dbReference>
<dbReference type="GO" id="GO:0004657">
    <property type="term" value="F:proline dehydrogenase activity"/>
    <property type="evidence" value="ECO:0007669"/>
    <property type="project" value="UniProtKB-EC"/>
</dbReference>
<evidence type="ECO:0000256" key="2">
    <source>
        <dbReference type="ARBA" id="ARBA00012695"/>
    </source>
</evidence>
<dbReference type="InterPro" id="IPR029471">
    <property type="entry name" value="HNH_5"/>
</dbReference>
<reference evidence="7" key="1">
    <citation type="submission" date="2021-02" db="EMBL/GenBank/DDBJ databases">
        <authorList>
            <person name="Dougan E. K."/>
            <person name="Rhodes N."/>
            <person name="Thang M."/>
            <person name="Chan C."/>
        </authorList>
    </citation>
    <scope>NUCLEOTIDE SEQUENCE</scope>
</reference>
<keyword evidence="3" id="KW-0560">Oxidoreductase</keyword>
<evidence type="ECO:0000256" key="5">
    <source>
        <dbReference type="SAM" id="MobiDB-lite"/>
    </source>
</evidence>
<dbReference type="Pfam" id="PF14279">
    <property type="entry name" value="HNH_5"/>
    <property type="match status" value="1"/>
</dbReference>
<feature type="region of interest" description="Disordered" evidence="5">
    <location>
        <begin position="392"/>
        <end position="418"/>
    </location>
</feature>